<evidence type="ECO:0000313" key="2">
    <source>
        <dbReference type="EMBL" id="KAH9373064.1"/>
    </source>
</evidence>
<dbReference type="AlphaFoldDB" id="A0A9J6GF04"/>
<name>A0A9J6GF04_HAELO</name>
<dbReference type="Proteomes" id="UP000821853">
    <property type="component" value="Chromosome 4"/>
</dbReference>
<proteinExistence type="predicted"/>
<evidence type="ECO:0000256" key="1">
    <source>
        <dbReference type="SAM" id="MobiDB-lite"/>
    </source>
</evidence>
<gene>
    <name evidence="2" type="ORF">HPB48_019044</name>
</gene>
<reference evidence="2 3" key="1">
    <citation type="journal article" date="2020" name="Cell">
        <title>Large-Scale Comparative Analyses of Tick Genomes Elucidate Their Genetic Diversity and Vector Capacities.</title>
        <authorList>
            <consortium name="Tick Genome and Microbiome Consortium (TIGMIC)"/>
            <person name="Jia N."/>
            <person name="Wang J."/>
            <person name="Shi W."/>
            <person name="Du L."/>
            <person name="Sun Y."/>
            <person name="Zhan W."/>
            <person name="Jiang J.F."/>
            <person name="Wang Q."/>
            <person name="Zhang B."/>
            <person name="Ji P."/>
            <person name="Bell-Sakyi L."/>
            <person name="Cui X.M."/>
            <person name="Yuan T.T."/>
            <person name="Jiang B.G."/>
            <person name="Yang W.F."/>
            <person name="Lam T.T."/>
            <person name="Chang Q.C."/>
            <person name="Ding S.J."/>
            <person name="Wang X.J."/>
            <person name="Zhu J.G."/>
            <person name="Ruan X.D."/>
            <person name="Zhao L."/>
            <person name="Wei J.T."/>
            <person name="Ye R.Z."/>
            <person name="Que T.C."/>
            <person name="Du C.H."/>
            <person name="Zhou Y.H."/>
            <person name="Cheng J.X."/>
            <person name="Dai P.F."/>
            <person name="Guo W.B."/>
            <person name="Han X.H."/>
            <person name="Huang E.J."/>
            <person name="Li L.F."/>
            <person name="Wei W."/>
            <person name="Gao Y.C."/>
            <person name="Liu J.Z."/>
            <person name="Shao H.Z."/>
            <person name="Wang X."/>
            <person name="Wang C.C."/>
            <person name="Yang T.C."/>
            <person name="Huo Q.B."/>
            <person name="Li W."/>
            <person name="Chen H.Y."/>
            <person name="Chen S.E."/>
            <person name="Zhou L.G."/>
            <person name="Ni X.B."/>
            <person name="Tian J.H."/>
            <person name="Sheng Y."/>
            <person name="Liu T."/>
            <person name="Pan Y.S."/>
            <person name="Xia L.Y."/>
            <person name="Li J."/>
            <person name="Zhao F."/>
            <person name="Cao W.C."/>
        </authorList>
    </citation>
    <scope>NUCLEOTIDE SEQUENCE [LARGE SCALE GENOMIC DNA]</scope>
    <source>
        <strain evidence="2">HaeL-2018</strain>
    </source>
</reference>
<organism evidence="2 3">
    <name type="scientific">Haemaphysalis longicornis</name>
    <name type="common">Bush tick</name>
    <dbReference type="NCBI Taxonomy" id="44386"/>
    <lineage>
        <taxon>Eukaryota</taxon>
        <taxon>Metazoa</taxon>
        <taxon>Ecdysozoa</taxon>
        <taxon>Arthropoda</taxon>
        <taxon>Chelicerata</taxon>
        <taxon>Arachnida</taxon>
        <taxon>Acari</taxon>
        <taxon>Parasitiformes</taxon>
        <taxon>Ixodida</taxon>
        <taxon>Ixodoidea</taxon>
        <taxon>Ixodidae</taxon>
        <taxon>Haemaphysalinae</taxon>
        <taxon>Haemaphysalis</taxon>
    </lineage>
</organism>
<comment type="caution">
    <text evidence="2">The sequence shown here is derived from an EMBL/GenBank/DDBJ whole genome shotgun (WGS) entry which is preliminary data.</text>
</comment>
<dbReference type="EMBL" id="JABSTR010000006">
    <property type="protein sequence ID" value="KAH9373064.1"/>
    <property type="molecule type" value="Genomic_DNA"/>
</dbReference>
<dbReference type="OrthoDB" id="10537018at2759"/>
<protein>
    <submittedName>
        <fullName evidence="2">Uncharacterized protein</fullName>
    </submittedName>
</protein>
<feature type="region of interest" description="Disordered" evidence="1">
    <location>
        <begin position="26"/>
        <end position="47"/>
    </location>
</feature>
<dbReference type="VEuPathDB" id="VectorBase:HLOH_046609"/>
<dbReference type="OMA" id="ETIYVRY"/>
<accession>A0A9J6GF04</accession>
<keyword evidence="3" id="KW-1185">Reference proteome</keyword>
<sequence length="171" mass="19457">MSKMQLELRLVSQRLKALELELEVTKAKGNSGTGAGESSGTPPSQDAHAELRHFSKLLAGALPKFPTEAEVPVWFESVENTLEAYVVPRELWGQIFFPLIVERVQFLSTRHTPSEHKAYETLRKILLEEIKLSAGEYLRRFLTTRKRPNEGWRPFATRFSATSVSTWTREG</sequence>
<evidence type="ECO:0000313" key="3">
    <source>
        <dbReference type="Proteomes" id="UP000821853"/>
    </source>
</evidence>